<protein>
    <recommendedName>
        <fullName evidence="9">Zinc/iron permease</fullName>
    </recommendedName>
</protein>
<gene>
    <name evidence="7" type="ORF">EGW08_010646</name>
</gene>
<evidence type="ECO:0000256" key="4">
    <source>
        <dbReference type="ARBA" id="ARBA00023136"/>
    </source>
</evidence>
<dbReference type="STRING" id="188477.A0A3S1BDP5"/>
<dbReference type="PANTHER" id="PTHR11040">
    <property type="entry name" value="ZINC/IRON TRANSPORTER"/>
    <property type="match status" value="1"/>
</dbReference>
<feature type="transmembrane region" description="Helical" evidence="6">
    <location>
        <begin position="408"/>
        <end position="433"/>
    </location>
</feature>
<evidence type="ECO:0000313" key="7">
    <source>
        <dbReference type="EMBL" id="RUS81594.1"/>
    </source>
</evidence>
<feature type="transmembrane region" description="Helical" evidence="6">
    <location>
        <begin position="12"/>
        <end position="33"/>
    </location>
</feature>
<comment type="subcellular location">
    <subcellularLocation>
        <location evidence="1">Membrane</location>
        <topology evidence="1">Multi-pass membrane protein</topology>
    </subcellularLocation>
</comment>
<accession>A0A3S1BDP5</accession>
<dbReference type="EMBL" id="RQTK01000328">
    <property type="protein sequence ID" value="RUS81594.1"/>
    <property type="molecule type" value="Genomic_DNA"/>
</dbReference>
<dbReference type="AlphaFoldDB" id="A0A3S1BDP5"/>
<dbReference type="Proteomes" id="UP000271974">
    <property type="component" value="Unassembled WGS sequence"/>
</dbReference>
<dbReference type="PANTHER" id="PTHR11040:SF44">
    <property type="entry name" value="PROTEIN ZNTC-RELATED"/>
    <property type="match status" value="1"/>
</dbReference>
<dbReference type="GO" id="GO:0005385">
    <property type="term" value="F:zinc ion transmembrane transporter activity"/>
    <property type="evidence" value="ECO:0007669"/>
    <property type="project" value="TreeGrafter"/>
</dbReference>
<dbReference type="InterPro" id="IPR003689">
    <property type="entry name" value="ZIP"/>
</dbReference>
<evidence type="ECO:0000256" key="1">
    <source>
        <dbReference type="ARBA" id="ARBA00004141"/>
    </source>
</evidence>
<evidence type="ECO:0008006" key="9">
    <source>
        <dbReference type="Google" id="ProtNLM"/>
    </source>
</evidence>
<dbReference type="Pfam" id="PF02535">
    <property type="entry name" value="Zip"/>
    <property type="match status" value="1"/>
</dbReference>
<organism evidence="7 8">
    <name type="scientific">Elysia chlorotica</name>
    <name type="common">Eastern emerald elysia</name>
    <name type="synonym">Sea slug</name>
    <dbReference type="NCBI Taxonomy" id="188477"/>
    <lineage>
        <taxon>Eukaryota</taxon>
        <taxon>Metazoa</taxon>
        <taxon>Spiralia</taxon>
        <taxon>Lophotrochozoa</taxon>
        <taxon>Mollusca</taxon>
        <taxon>Gastropoda</taxon>
        <taxon>Heterobranchia</taxon>
        <taxon>Euthyneura</taxon>
        <taxon>Panpulmonata</taxon>
        <taxon>Sacoglossa</taxon>
        <taxon>Placobranchoidea</taxon>
        <taxon>Plakobranchidae</taxon>
        <taxon>Elysia</taxon>
    </lineage>
</organism>
<dbReference type="GO" id="GO:0016020">
    <property type="term" value="C:membrane"/>
    <property type="evidence" value="ECO:0007669"/>
    <property type="project" value="UniProtKB-SubCell"/>
</dbReference>
<keyword evidence="3 6" id="KW-1133">Transmembrane helix</keyword>
<feature type="region of interest" description="Disordered" evidence="5">
    <location>
        <begin position="170"/>
        <end position="208"/>
    </location>
</feature>
<feature type="transmembrane region" description="Helical" evidence="6">
    <location>
        <begin position="286"/>
        <end position="309"/>
    </location>
</feature>
<keyword evidence="8" id="KW-1185">Reference proteome</keyword>
<reference evidence="7 8" key="1">
    <citation type="submission" date="2019-01" db="EMBL/GenBank/DDBJ databases">
        <title>A draft genome assembly of the solar-powered sea slug Elysia chlorotica.</title>
        <authorList>
            <person name="Cai H."/>
            <person name="Li Q."/>
            <person name="Fang X."/>
            <person name="Li J."/>
            <person name="Curtis N.E."/>
            <person name="Altenburger A."/>
            <person name="Shibata T."/>
            <person name="Feng M."/>
            <person name="Maeda T."/>
            <person name="Schwartz J.A."/>
            <person name="Shigenobu S."/>
            <person name="Lundholm N."/>
            <person name="Nishiyama T."/>
            <person name="Yang H."/>
            <person name="Hasebe M."/>
            <person name="Li S."/>
            <person name="Pierce S.K."/>
            <person name="Wang J."/>
        </authorList>
    </citation>
    <scope>NUCLEOTIDE SEQUENCE [LARGE SCALE GENOMIC DNA]</scope>
    <source>
        <strain evidence="7">EC2010</strain>
        <tissue evidence="7">Whole organism of an adult</tissue>
    </source>
</reference>
<dbReference type="OrthoDB" id="448280at2759"/>
<evidence type="ECO:0000256" key="2">
    <source>
        <dbReference type="ARBA" id="ARBA00022692"/>
    </source>
</evidence>
<evidence type="ECO:0000256" key="6">
    <source>
        <dbReference type="SAM" id="Phobius"/>
    </source>
</evidence>
<sequence>MDILELKVLAGFVFFLLTLLFGWTPFVLLRSFWSGSNKSASLLTQHLHALASGVLLATCLLHLLPESVQTVHHALALRSRHRNPQLPNGETNASKSPSISTFEQAQGNDIIDNDGRHPIAELMVAMGFLFIHYVDKIIKAWQSFENRGEVEEAELDIAKEWTGGRQLQKQHHFSKQASDRDNLLNSVSRTGNGYVDDKPLKPPCENSNSIDGEESLREICIFQQIPSNDFSESHEAHPLAERRQMENLENSKSATPRVRSIALVAALCIHGFFDGVLLGLQTSEKVLLSLLLALSLHKSFVAVSLSLTLGNNNQSQITKKSPIKSVETLYIFLFSCAAPLGLIVSSVFVHTVFDPSVGDEAGDSSISILPGCLQSFAVGTFIYVTFSELTEHSKNKHNGISTDSRKKLLLRTLIEHTFLLIGFSLMATLRVALGDS</sequence>
<evidence type="ECO:0000313" key="8">
    <source>
        <dbReference type="Proteomes" id="UP000271974"/>
    </source>
</evidence>
<evidence type="ECO:0000256" key="5">
    <source>
        <dbReference type="SAM" id="MobiDB-lite"/>
    </source>
</evidence>
<feature type="transmembrane region" description="Helical" evidence="6">
    <location>
        <begin position="261"/>
        <end position="280"/>
    </location>
</feature>
<keyword evidence="4 6" id="KW-0472">Membrane</keyword>
<keyword evidence="2 6" id="KW-0812">Transmembrane</keyword>
<feature type="transmembrane region" description="Helical" evidence="6">
    <location>
        <begin position="329"/>
        <end position="353"/>
    </location>
</feature>
<feature type="transmembrane region" description="Helical" evidence="6">
    <location>
        <begin position="45"/>
        <end position="64"/>
    </location>
</feature>
<proteinExistence type="predicted"/>
<evidence type="ECO:0000256" key="3">
    <source>
        <dbReference type="ARBA" id="ARBA00022989"/>
    </source>
</evidence>
<feature type="transmembrane region" description="Helical" evidence="6">
    <location>
        <begin position="365"/>
        <end position="387"/>
    </location>
</feature>
<name>A0A3S1BDP5_ELYCH</name>
<comment type="caution">
    <text evidence="7">The sequence shown here is derived from an EMBL/GenBank/DDBJ whole genome shotgun (WGS) entry which is preliminary data.</text>
</comment>